<sequence length="358" mass="41672">MGIIFIGYVFIKHNAQPENDYLYIDIQSKVIPDTITGVKEISEYLVGNYNSDEEKLRALYIWITHNIAYDVFLKLPASPSPEESANIAIENKKGVCQHYADLLQQLCKASGIECYTVFGYTKTSEGEISNLSHAWNVVHIDSTYFCIDATWDAGYIRNNMFNPYFNDKFLVSPALFIKDHMPFDPIWQCLNNPINNNDFYSDDYSKLELMSNFNYHDSIKVFEGLNEIDKLYATTRRMMKNGKLNNLIREQVTLNKFKLGQISFNTAIEKYNTYVDYTNHPDRLYKTQSDLTKMRRLLNSAGIEFYEAESIFQNLVSKDSIQRKQIMQLRIEVAEMISIYENTQNKLNYSISNNKSRI</sequence>
<dbReference type="SMART" id="SM00460">
    <property type="entry name" value="TGc"/>
    <property type="match status" value="1"/>
</dbReference>
<feature type="domain" description="Transglutaminase-like" evidence="1">
    <location>
        <begin position="88"/>
        <end position="151"/>
    </location>
</feature>
<dbReference type="InterPro" id="IPR038765">
    <property type="entry name" value="Papain-like_cys_pep_sf"/>
</dbReference>
<dbReference type="EMBL" id="JAGUCO010000035">
    <property type="protein sequence ID" value="MBS2101015.1"/>
    <property type="molecule type" value="Genomic_DNA"/>
</dbReference>
<dbReference type="PANTHER" id="PTHR46333:SF2">
    <property type="entry name" value="CYTOKINESIS PROTEIN 3"/>
    <property type="match status" value="1"/>
</dbReference>
<dbReference type="RefSeq" id="WP_212219982.1">
    <property type="nucleotide sequence ID" value="NZ_JAGUCO010000035.1"/>
</dbReference>
<dbReference type="InterPro" id="IPR002931">
    <property type="entry name" value="Transglutaminase-like"/>
</dbReference>
<protein>
    <recommendedName>
        <fullName evidence="1">Transglutaminase-like domain-containing protein</fullName>
    </recommendedName>
</protein>
<gene>
    <name evidence="2" type="ORF">KEM10_22210</name>
</gene>
<comment type="caution">
    <text evidence="2">The sequence shown here is derived from an EMBL/GenBank/DDBJ whole genome shotgun (WGS) entry which is preliminary data.</text>
</comment>
<evidence type="ECO:0000313" key="3">
    <source>
        <dbReference type="Proteomes" id="UP000708576"/>
    </source>
</evidence>
<reference evidence="2 3" key="1">
    <citation type="journal article" date="2015" name="Int. J. Syst. Evol. Microbiol.">
        <title>Carboxylicivirga linearis sp. nov., isolated from a sea cucumber culture pond.</title>
        <authorList>
            <person name="Wang F.Q."/>
            <person name="Zhou Y.X."/>
            <person name="Lin X.Z."/>
            <person name="Chen G.J."/>
            <person name="Du Z.J."/>
        </authorList>
    </citation>
    <scope>NUCLEOTIDE SEQUENCE [LARGE SCALE GENOMIC DNA]</scope>
    <source>
        <strain evidence="2 3">FB218</strain>
    </source>
</reference>
<dbReference type="Pfam" id="PF01841">
    <property type="entry name" value="Transglut_core"/>
    <property type="match status" value="1"/>
</dbReference>
<keyword evidence="3" id="KW-1185">Reference proteome</keyword>
<dbReference type="PANTHER" id="PTHR46333">
    <property type="entry name" value="CYTOKINESIS PROTEIN 3"/>
    <property type="match status" value="1"/>
</dbReference>
<dbReference type="Gene3D" id="3.10.620.30">
    <property type="match status" value="1"/>
</dbReference>
<dbReference type="InterPro" id="IPR052557">
    <property type="entry name" value="CAP/Cytokinesis_protein"/>
</dbReference>
<evidence type="ECO:0000259" key="1">
    <source>
        <dbReference type="SMART" id="SM00460"/>
    </source>
</evidence>
<dbReference type="Proteomes" id="UP000708576">
    <property type="component" value="Unassembled WGS sequence"/>
</dbReference>
<organism evidence="2 3">
    <name type="scientific">Carboxylicivirga linearis</name>
    <dbReference type="NCBI Taxonomy" id="1628157"/>
    <lineage>
        <taxon>Bacteria</taxon>
        <taxon>Pseudomonadati</taxon>
        <taxon>Bacteroidota</taxon>
        <taxon>Bacteroidia</taxon>
        <taxon>Marinilabiliales</taxon>
        <taxon>Marinilabiliaceae</taxon>
        <taxon>Carboxylicivirga</taxon>
    </lineage>
</organism>
<proteinExistence type="predicted"/>
<name>A0ABS5K1S7_9BACT</name>
<evidence type="ECO:0000313" key="2">
    <source>
        <dbReference type="EMBL" id="MBS2101015.1"/>
    </source>
</evidence>
<accession>A0ABS5K1S7</accession>
<dbReference type="SUPFAM" id="SSF54001">
    <property type="entry name" value="Cysteine proteinases"/>
    <property type="match status" value="1"/>
</dbReference>